<evidence type="ECO:0000256" key="9">
    <source>
        <dbReference type="ARBA" id="ARBA00022737"/>
    </source>
</evidence>
<dbReference type="EC" id="2.7.13.3" evidence="2"/>
<evidence type="ECO:0000259" key="17">
    <source>
        <dbReference type="PROSITE" id="PS50113"/>
    </source>
</evidence>
<evidence type="ECO:0000256" key="14">
    <source>
        <dbReference type="ARBA" id="ARBA00023026"/>
    </source>
</evidence>
<dbReference type="InterPro" id="IPR035965">
    <property type="entry name" value="PAS-like_dom_sf"/>
</dbReference>
<keyword evidence="6" id="KW-0285">Flavoprotein</keyword>
<dbReference type="SUPFAM" id="SSF55874">
    <property type="entry name" value="ATPase domain of HSP90 chaperone/DNA topoisomerase II/histidine kinase"/>
    <property type="match status" value="1"/>
</dbReference>
<dbReference type="InterPro" id="IPR001610">
    <property type="entry name" value="PAC"/>
</dbReference>
<evidence type="ECO:0000256" key="8">
    <source>
        <dbReference type="ARBA" id="ARBA00022679"/>
    </source>
</evidence>
<name>A0A397PB47_9SPHN</name>
<dbReference type="PANTHER" id="PTHR41523:SF8">
    <property type="entry name" value="ETHYLENE RESPONSE SENSOR PROTEIN"/>
    <property type="match status" value="1"/>
</dbReference>
<evidence type="ECO:0000256" key="10">
    <source>
        <dbReference type="ARBA" id="ARBA00022741"/>
    </source>
</evidence>
<evidence type="ECO:0000256" key="6">
    <source>
        <dbReference type="ARBA" id="ARBA00022630"/>
    </source>
</evidence>
<evidence type="ECO:0000256" key="3">
    <source>
        <dbReference type="ARBA" id="ARBA00022543"/>
    </source>
</evidence>
<evidence type="ECO:0000256" key="13">
    <source>
        <dbReference type="ARBA" id="ARBA00022991"/>
    </source>
</evidence>
<evidence type="ECO:0000256" key="2">
    <source>
        <dbReference type="ARBA" id="ARBA00012438"/>
    </source>
</evidence>
<keyword evidence="4" id="KW-0597">Phosphoprotein</keyword>
<dbReference type="GO" id="GO:0006355">
    <property type="term" value="P:regulation of DNA-templated transcription"/>
    <property type="evidence" value="ECO:0007669"/>
    <property type="project" value="InterPro"/>
</dbReference>
<keyword evidence="5" id="KW-0716">Sensory transduction</keyword>
<proteinExistence type="predicted"/>
<keyword evidence="10" id="KW-0547">Nucleotide-binding</keyword>
<keyword evidence="9" id="KW-0677">Repeat</keyword>
<keyword evidence="14" id="KW-0843">Virulence</keyword>
<protein>
    <recommendedName>
        <fullName evidence="2">histidine kinase</fullName>
        <ecNumber evidence="2">2.7.13.3</ecNumber>
    </recommendedName>
</protein>
<dbReference type="NCBIfam" id="TIGR00229">
    <property type="entry name" value="sensory_box"/>
    <property type="match status" value="1"/>
</dbReference>
<dbReference type="SUPFAM" id="SSF55785">
    <property type="entry name" value="PYP-like sensor domain (PAS domain)"/>
    <property type="match status" value="1"/>
</dbReference>
<gene>
    <name evidence="18" type="ORF">DFR49_2610</name>
</gene>
<reference evidence="18 19" key="1">
    <citation type="submission" date="2018-08" db="EMBL/GenBank/DDBJ databases">
        <title>Genomic Encyclopedia of Type Strains, Phase IV (KMG-IV): sequencing the most valuable type-strain genomes for metagenomic binning, comparative biology and taxonomic classification.</title>
        <authorList>
            <person name="Goeker M."/>
        </authorList>
    </citation>
    <scope>NUCLEOTIDE SEQUENCE [LARGE SCALE GENOMIC DNA]</scope>
    <source>
        <strain evidence="18 19">DSM 25527</strain>
    </source>
</reference>
<dbReference type="CDD" id="cd00130">
    <property type="entry name" value="PAS"/>
    <property type="match status" value="1"/>
</dbReference>
<dbReference type="GO" id="GO:0004673">
    <property type="term" value="F:protein histidine kinase activity"/>
    <property type="evidence" value="ECO:0007669"/>
    <property type="project" value="UniProtKB-EC"/>
</dbReference>
<keyword evidence="19" id="KW-1185">Reference proteome</keyword>
<dbReference type="InterPro" id="IPR000700">
    <property type="entry name" value="PAS-assoc_C"/>
</dbReference>
<dbReference type="SMART" id="SM00911">
    <property type="entry name" value="HWE_HK"/>
    <property type="match status" value="1"/>
</dbReference>
<keyword evidence="7" id="KW-0288">FMN</keyword>
<keyword evidence="8" id="KW-0808">Transferase</keyword>
<dbReference type="Pfam" id="PF07536">
    <property type="entry name" value="HWE_HK"/>
    <property type="match status" value="1"/>
</dbReference>
<dbReference type="PROSITE" id="PS50113">
    <property type="entry name" value="PAC"/>
    <property type="match status" value="1"/>
</dbReference>
<evidence type="ECO:0000259" key="16">
    <source>
        <dbReference type="PROSITE" id="PS50112"/>
    </source>
</evidence>
<keyword evidence="11" id="KW-0418">Kinase</keyword>
<dbReference type="InterPro" id="IPR036890">
    <property type="entry name" value="HATPase_C_sf"/>
</dbReference>
<keyword evidence="12" id="KW-0067">ATP-binding</keyword>
<keyword evidence="13" id="KW-0157">Chromophore</keyword>
<dbReference type="InterPro" id="IPR013767">
    <property type="entry name" value="PAS_fold"/>
</dbReference>
<dbReference type="Proteomes" id="UP000266568">
    <property type="component" value="Unassembled WGS sequence"/>
</dbReference>
<evidence type="ECO:0000313" key="18">
    <source>
        <dbReference type="EMBL" id="RIA44367.1"/>
    </source>
</evidence>
<dbReference type="InterPro" id="IPR000014">
    <property type="entry name" value="PAS"/>
</dbReference>
<keyword evidence="3" id="KW-0600">Photoreceptor protein</keyword>
<evidence type="ECO:0000313" key="19">
    <source>
        <dbReference type="Proteomes" id="UP000266568"/>
    </source>
</evidence>
<evidence type="ECO:0000256" key="5">
    <source>
        <dbReference type="ARBA" id="ARBA00022606"/>
    </source>
</evidence>
<dbReference type="Gene3D" id="3.30.565.10">
    <property type="entry name" value="Histidine kinase-like ATPase, C-terminal domain"/>
    <property type="match status" value="1"/>
</dbReference>
<accession>A0A397PB47</accession>
<dbReference type="SMART" id="SM00091">
    <property type="entry name" value="PAS"/>
    <property type="match status" value="2"/>
</dbReference>
<dbReference type="InterPro" id="IPR011102">
    <property type="entry name" value="Sig_transdc_His_kinase_HWE"/>
</dbReference>
<feature type="domain" description="PAS" evidence="16">
    <location>
        <begin position="15"/>
        <end position="84"/>
    </location>
</feature>
<keyword evidence="15" id="KW-0675">Receptor</keyword>
<dbReference type="AlphaFoldDB" id="A0A397PB47"/>
<dbReference type="Gene3D" id="3.30.450.20">
    <property type="entry name" value="PAS domain"/>
    <property type="match status" value="1"/>
</dbReference>
<dbReference type="OrthoDB" id="9760752at2"/>
<dbReference type="GO" id="GO:0005524">
    <property type="term" value="F:ATP binding"/>
    <property type="evidence" value="ECO:0007669"/>
    <property type="project" value="UniProtKB-KW"/>
</dbReference>
<dbReference type="GO" id="GO:0009881">
    <property type="term" value="F:photoreceptor activity"/>
    <property type="evidence" value="ECO:0007669"/>
    <property type="project" value="UniProtKB-KW"/>
</dbReference>
<evidence type="ECO:0000256" key="4">
    <source>
        <dbReference type="ARBA" id="ARBA00022553"/>
    </source>
</evidence>
<evidence type="ECO:0000256" key="12">
    <source>
        <dbReference type="ARBA" id="ARBA00022840"/>
    </source>
</evidence>
<dbReference type="PANTHER" id="PTHR41523">
    <property type="entry name" value="TWO-COMPONENT SYSTEM SENSOR PROTEIN"/>
    <property type="match status" value="1"/>
</dbReference>
<dbReference type="Pfam" id="PF00989">
    <property type="entry name" value="PAS"/>
    <property type="match status" value="1"/>
</dbReference>
<dbReference type="SMART" id="SM00086">
    <property type="entry name" value="PAC"/>
    <property type="match status" value="1"/>
</dbReference>
<evidence type="ECO:0000256" key="1">
    <source>
        <dbReference type="ARBA" id="ARBA00000085"/>
    </source>
</evidence>
<dbReference type="PROSITE" id="PS50112">
    <property type="entry name" value="PAS"/>
    <property type="match status" value="1"/>
</dbReference>
<feature type="domain" description="PAC" evidence="17">
    <location>
        <begin position="88"/>
        <end position="140"/>
    </location>
</feature>
<sequence>MTDRSHTRPPGTHDAAEHLAAIVESSDDAILTKDLDGIVTSWNSAAERLFGYPAREIIGKSITLLLPADRQDEEAPILARLRRGERVRHYETVRRRKDGGLVDISLSVSPLRDATGTIIGASSIARDITERKRAEEQQQLLLREMDHRIRNLFTLSASLVRLSAGETGSVEELATIVQDRLGALARAHAFTISKTPFGGAGETVGLHALLETIVAPYQMRADHPRIRIIGDDLDLAGGAVTALALIFYELATNAAKYGALTSPSGVVTIEVIAEDDTVSLIWNERGALLDAGPKREGFGRQLERLATVQLGGRIEREWRPDGVRIVLTMARGRLGGPNLI</sequence>
<comment type="caution">
    <text evidence="18">The sequence shown here is derived from an EMBL/GenBank/DDBJ whole genome shotgun (WGS) entry which is preliminary data.</text>
</comment>
<organism evidence="18 19">
    <name type="scientific">Hephaestia caeni</name>
    <dbReference type="NCBI Taxonomy" id="645617"/>
    <lineage>
        <taxon>Bacteria</taxon>
        <taxon>Pseudomonadati</taxon>
        <taxon>Pseudomonadota</taxon>
        <taxon>Alphaproteobacteria</taxon>
        <taxon>Sphingomonadales</taxon>
        <taxon>Sphingomonadaceae</taxon>
        <taxon>Hephaestia</taxon>
    </lineage>
</organism>
<dbReference type="EMBL" id="QXDC01000003">
    <property type="protein sequence ID" value="RIA44367.1"/>
    <property type="molecule type" value="Genomic_DNA"/>
</dbReference>
<evidence type="ECO:0000256" key="7">
    <source>
        <dbReference type="ARBA" id="ARBA00022643"/>
    </source>
</evidence>
<evidence type="ECO:0000256" key="15">
    <source>
        <dbReference type="ARBA" id="ARBA00023170"/>
    </source>
</evidence>
<evidence type="ECO:0000256" key="11">
    <source>
        <dbReference type="ARBA" id="ARBA00022777"/>
    </source>
</evidence>
<comment type="catalytic activity">
    <reaction evidence="1">
        <text>ATP + protein L-histidine = ADP + protein N-phospho-L-histidine.</text>
        <dbReference type="EC" id="2.7.13.3"/>
    </reaction>
</comment>